<evidence type="ECO:0000256" key="2">
    <source>
        <dbReference type="ARBA" id="ARBA00022692"/>
    </source>
</evidence>
<proteinExistence type="predicted"/>
<feature type="transmembrane region" description="Helical" evidence="5">
    <location>
        <begin position="137"/>
        <end position="157"/>
    </location>
</feature>
<feature type="transmembrane region" description="Helical" evidence="5">
    <location>
        <begin position="248"/>
        <end position="269"/>
    </location>
</feature>
<feature type="transmembrane region" description="Helical" evidence="5">
    <location>
        <begin position="21"/>
        <end position="40"/>
    </location>
</feature>
<dbReference type="GO" id="GO:0022857">
    <property type="term" value="F:transmembrane transporter activity"/>
    <property type="evidence" value="ECO:0007669"/>
    <property type="project" value="InterPro"/>
</dbReference>
<feature type="transmembrane region" description="Helical" evidence="5">
    <location>
        <begin position="300"/>
        <end position="322"/>
    </location>
</feature>
<feature type="transmembrane region" description="Helical" evidence="5">
    <location>
        <begin position="276"/>
        <end position="294"/>
    </location>
</feature>
<comment type="caution">
    <text evidence="6">The sequence shown here is derived from an EMBL/GenBank/DDBJ whole genome shotgun (WGS) entry which is preliminary data.</text>
</comment>
<evidence type="ECO:0000256" key="3">
    <source>
        <dbReference type="ARBA" id="ARBA00022989"/>
    </source>
</evidence>
<keyword evidence="3 5" id="KW-1133">Transmembrane helix</keyword>
<name>A0A1Y1S873_9MICR</name>
<dbReference type="InterPro" id="IPR005828">
    <property type="entry name" value="MFS_sugar_transport-like"/>
</dbReference>
<dbReference type="PANTHER" id="PTHR48021:SF1">
    <property type="entry name" value="GH07001P-RELATED"/>
    <property type="match status" value="1"/>
</dbReference>
<feature type="transmembrane region" description="Helical" evidence="5">
    <location>
        <begin position="163"/>
        <end position="186"/>
    </location>
</feature>
<dbReference type="InterPro" id="IPR036259">
    <property type="entry name" value="MFS_trans_sf"/>
</dbReference>
<accession>A0A1Y1S873</accession>
<dbReference type="EMBL" id="LWDP01000022">
    <property type="protein sequence ID" value="ORD94386.1"/>
    <property type="molecule type" value="Genomic_DNA"/>
</dbReference>
<feature type="transmembrane region" description="Helical" evidence="5">
    <location>
        <begin position="207"/>
        <end position="228"/>
    </location>
</feature>
<keyword evidence="6" id="KW-0762">Sugar transport</keyword>
<dbReference type="GO" id="GO:0016020">
    <property type="term" value="C:membrane"/>
    <property type="evidence" value="ECO:0007669"/>
    <property type="project" value="UniProtKB-SubCell"/>
</dbReference>
<evidence type="ECO:0000256" key="4">
    <source>
        <dbReference type="ARBA" id="ARBA00023136"/>
    </source>
</evidence>
<keyword evidence="6" id="KW-0813">Transport</keyword>
<organism evidence="6 7">
    <name type="scientific">Enterospora canceri</name>
    <dbReference type="NCBI Taxonomy" id="1081671"/>
    <lineage>
        <taxon>Eukaryota</taxon>
        <taxon>Fungi</taxon>
        <taxon>Fungi incertae sedis</taxon>
        <taxon>Microsporidia</taxon>
        <taxon>Enterocytozoonidae</taxon>
        <taxon>Enterospora</taxon>
    </lineage>
</organism>
<evidence type="ECO:0000256" key="1">
    <source>
        <dbReference type="ARBA" id="ARBA00004370"/>
    </source>
</evidence>
<keyword evidence="2 5" id="KW-0812">Transmembrane</keyword>
<dbReference type="Gene3D" id="1.20.1250.20">
    <property type="entry name" value="MFS general substrate transporter like domains"/>
    <property type="match status" value="1"/>
</dbReference>
<dbReference type="SUPFAM" id="SSF103473">
    <property type="entry name" value="MFS general substrate transporter"/>
    <property type="match status" value="1"/>
</dbReference>
<keyword evidence="7" id="KW-1185">Reference proteome</keyword>
<sequence length="391" mass="42987">MDINTNETTLPLNKETTRITHSNISAVVGLMHCLIMGMVFQSSTTLVEDSFIRNAALCLFTAAVFGNLLATLIKLECTASFILIDSIFSTVTAARIYFNSKMTLLLVVLLFTPYGVAIGYMMNIVPVYILQTASDKYRVLLLNSIGGLGIVGGFILFRNAQDLISLTTAFGLILGTSLLFGLFMGLAGKRVRLNTGRKFDLRNLTDIFSNGPNSAAIIILAMVSNNYAGINYIVFNSTTIFKDSNALLVFNLVNFFAQFVTYLGYLCTFKFGRKQLMLFSSAACLVGNLAFLLSDIRYHRYISFFFILSYNLGLGNIPFVLTCEVFPPHVLQEGSMIGSSANFLGGLLFSLTFSSTGKTGFIVSMVYLALSGLYFAVFMKETKGQKEGKYQ</sequence>
<evidence type="ECO:0000313" key="6">
    <source>
        <dbReference type="EMBL" id="ORD94386.1"/>
    </source>
</evidence>
<evidence type="ECO:0000256" key="5">
    <source>
        <dbReference type="SAM" id="Phobius"/>
    </source>
</evidence>
<gene>
    <name evidence="6" type="ORF">ECANGB1_773</name>
</gene>
<dbReference type="VEuPathDB" id="MicrosporidiaDB:ECANGB1_773"/>
<dbReference type="PANTHER" id="PTHR48021">
    <property type="match status" value="1"/>
</dbReference>
<dbReference type="OrthoDB" id="2196240at2759"/>
<dbReference type="Pfam" id="PF00083">
    <property type="entry name" value="Sugar_tr"/>
    <property type="match status" value="1"/>
</dbReference>
<dbReference type="AlphaFoldDB" id="A0A1Y1S873"/>
<feature type="transmembrane region" description="Helical" evidence="5">
    <location>
        <begin position="104"/>
        <end position="130"/>
    </location>
</feature>
<feature type="transmembrane region" description="Helical" evidence="5">
    <location>
        <begin position="359"/>
        <end position="379"/>
    </location>
</feature>
<reference evidence="6 7" key="1">
    <citation type="journal article" date="2017" name="Environ. Microbiol.">
        <title>Decay of the glycolytic pathway and adaptation to intranuclear parasitism within Enterocytozoonidae microsporidia.</title>
        <authorList>
            <person name="Wiredu Boakye D."/>
            <person name="Jaroenlak P."/>
            <person name="Prachumwat A."/>
            <person name="Williams T.A."/>
            <person name="Bateman K.S."/>
            <person name="Itsathitphaisarn O."/>
            <person name="Sritunyalucksana K."/>
            <person name="Paszkiewicz K.H."/>
            <person name="Moore K.A."/>
            <person name="Stentiford G.D."/>
            <person name="Williams B.A."/>
        </authorList>
    </citation>
    <scope>NUCLEOTIDE SEQUENCE [LARGE SCALE GENOMIC DNA]</scope>
    <source>
        <strain evidence="6 7">GB1</strain>
    </source>
</reference>
<comment type="subcellular location">
    <subcellularLocation>
        <location evidence="1">Membrane</location>
    </subcellularLocation>
</comment>
<feature type="transmembrane region" description="Helical" evidence="5">
    <location>
        <begin position="52"/>
        <end position="73"/>
    </location>
</feature>
<keyword evidence="4 5" id="KW-0472">Membrane</keyword>
<protein>
    <submittedName>
        <fullName evidence="6">Sugar transporter</fullName>
    </submittedName>
</protein>
<evidence type="ECO:0000313" key="7">
    <source>
        <dbReference type="Proteomes" id="UP000192639"/>
    </source>
</evidence>
<dbReference type="InterPro" id="IPR050549">
    <property type="entry name" value="MFS_Trehalose_Transporter"/>
</dbReference>
<dbReference type="Proteomes" id="UP000192639">
    <property type="component" value="Unassembled WGS sequence"/>
</dbReference>